<dbReference type="CDD" id="cd03801">
    <property type="entry name" value="GT4_PimA-like"/>
    <property type="match status" value="1"/>
</dbReference>
<proteinExistence type="predicted"/>
<dbReference type="Proteomes" id="UP000254773">
    <property type="component" value="Unassembled WGS sequence"/>
</dbReference>
<dbReference type="SUPFAM" id="SSF53756">
    <property type="entry name" value="UDP-Glycosyltransferase/glycogen phosphorylase"/>
    <property type="match status" value="1"/>
</dbReference>
<gene>
    <name evidence="3" type="ORF">NCTC9854_04609</name>
</gene>
<keyword evidence="1 3" id="KW-0808">Transferase</keyword>
<dbReference type="Pfam" id="PF00534">
    <property type="entry name" value="Glycos_transf_1"/>
    <property type="match status" value="1"/>
</dbReference>
<protein>
    <submittedName>
        <fullName evidence="3">Glycosyltransferase</fullName>
        <ecNumber evidence="3">2.4.1.11</ecNumber>
    </submittedName>
</protein>
<organism evidence="3 4">
    <name type="scientific">Salmonella enterica</name>
    <name type="common">Salmonella choleraesuis</name>
    <dbReference type="NCBI Taxonomy" id="28901"/>
    <lineage>
        <taxon>Bacteria</taxon>
        <taxon>Pseudomonadati</taxon>
        <taxon>Pseudomonadota</taxon>
        <taxon>Gammaproteobacteria</taxon>
        <taxon>Enterobacterales</taxon>
        <taxon>Enterobacteriaceae</taxon>
        <taxon>Salmonella</taxon>
    </lineage>
</organism>
<evidence type="ECO:0000256" key="1">
    <source>
        <dbReference type="ARBA" id="ARBA00022679"/>
    </source>
</evidence>
<dbReference type="EMBL" id="UGWI01000004">
    <property type="protein sequence ID" value="SUG52496.1"/>
    <property type="molecule type" value="Genomic_DNA"/>
</dbReference>
<feature type="domain" description="Glycosyl transferase family 1" evidence="2">
    <location>
        <begin position="169"/>
        <end position="319"/>
    </location>
</feature>
<keyword evidence="3" id="KW-0328">Glycosyltransferase</keyword>
<accession>A0A379TQL0</accession>
<evidence type="ECO:0000313" key="3">
    <source>
        <dbReference type="EMBL" id="SUG52496.1"/>
    </source>
</evidence>
<evidence type="ECO:0000313" key="4">
    <source>
        <dbReference type="Proteomes" id="UP000254773"/>
    </source>
</evidence>
<dbReference type="Gene3D" id="3.40.50.2000">
    <property type="entry name" value="Glycogen Phosphorylase B"/>
    <property type="match status" value="2"/>
</dbReference>
<dbReference type="InterPro" id="IPR001296">
    <property type="entry name" value="Glyco_trans_1"/>
</dbReference>
<dbReference type="PANTHER" id="PTHR46401:SF2">
    <property type="entry name" value="GLYCOSYLTRANSFERASE WBBK-RELATED"/>
    <property type="match status" value="1"/>
</dbReference>
<dbReference type="EC" id="2.4.1.11" evidence="3"/>
<dbReference type="GO" id="GO:0009103">
    <property type="term" value="P:lipopolysaccharide biosynthetic process"/>
    <property type="evidence" value="ECO:0007669"/>
    <property type="project" value="TreeGrafter"/>
</dbReference>
<name>A0A379TQL0_SALER</name>
<sequence>MKVYIAAFNGEGGQGGVERVVAQQKNMLTNLGFEVILIDKNYFLLTRKIKSRKASLFLYPLIVSIFFNFKRIIRNKFLTISHGYSCPFYKNDLLIAHGNMKCYFETINQTEIKKFSGSGITAFYEKCSGRLSKKIWAVSQKVMQEWIDLYSVNANKICVVRNYINIDKFNQLGPANSKEIIFVGRLEKGKGTSELIYICTTLSGYTFHFVSSIAPTAELYELSNVKISVGVSYESMPNIFKNAKMLILPSKYEGFELVTVESLCCGTPVVGYNVGAIRELSTENYCGVFMVNNKDDMISKIEYIMSLPDREYHNLRMNIYNNRDVFSDVCYMELIKKEFRCGN</sequence>
<reference evidence="3 4" key="1">
    <citation type="submission" date="2018-06" db="EMBL/GenBank/DDBJ databases">
        <authorList>
            <consortium name="Pathogen Informatics"/>
            <person name="Doyle S."/>
        </authorList>
    </citation>
    <scope>NUCLEOTIDE SEQUENCE [LARGE SCALE GENOMIC DNA]</scope>
    <source>
        <strain evidence="3 4">NCTC9854</strain>
    </source>
</reference>
<dbReference type="GO" id="GO:0004373">
    <property type="term" value="F:alpha-1,4-glucan glucosyltransferase (UDP-glucose donor) activity"/>
    <property type="evidence" value="ECO:0007669"/>
    <property type="project" value="UniProtKB-EC"/>
</dbReference>
<evidence type="ECO:0000259" key="2">
    <source>
        <dbReference type="Pfam" id="PF00534"/>
    </source>
</evidence>
<dbReference type="AlphaFoldDB" id="A0A379TQL0"/>
<dbReference type="PANTHER" id="PTHR46401">
    <property type="entry name" value="GLYCOSYLTRANSFERASE WBBK-RELATED"/>
    <property type="match status" value="1"/>
</dbReference>